<dbReference type="InterPro" id="IPR036236">
    <property type="entry name" value="Znf_C2H2_sf"/>
</dbReference>
<keyword evidence="6" id="KW-0539">Nucleus</keyword>
<dbReference type="STRING" id="675120.N1PCC9"/>
<dbReference type="AlphaFoldDB" id="N1PCC9"/>
<comment type="subcellular location">
    <subcellularLocation>
        <location evidence="1">Nucleus</location>
    </subcellularLocation>
</comment>
<dbReference type="GO" id="GO:0010468">
    <property type="term" value="P:regulation of gene expression"/>
    <property type="evidence" value="ECO:0007669"/>
    <property type="project" value="TreeGrafter"/>
</dbReference>
<keyword evidence="2" id="KW-0479">Metal-binding</keyword>
<feature type="signal peptide" evidence="9">
    <location>
        <begin position="1"/>
        <end position="24"/>
    </location>
</feature>
<proteinExistence type="predicted"/>
<evidence type="ECO:0000256" key="6">
    <source>
        <dbReference type="ARBA" id="ARBA00023242"/>
    </source>
</evidence>
<feature type="region of interest" description="Disordered" evidence="8">
    <location>
        <begin position="308"/>
        <end position="343"/>
    </location>
</feature>
<evidence type="ECO:0000259" key="10">
    <source>
        <dbReference type="PROSITE" id="PS50157"/>
    </source>
</evidence>
<evidence type="ECO:0000256" key="8">
    <source>
        <dbReference type="SAM" id="MobiDB-lite"/>
    </source>
</evidence>
<sequence length="450" mass="49793">MSSFNSKSTILFLLVITLATFARANPNGPNYDSMDWNWDLFDSVGGQFAAGLVACNQFNPMIASPVVGSSRVAEPPRRRSPSEPQPHWNNVRAPSAAPRPGFFSFTDIEYASVWEARSQSQEVVMASSMSLYTHSAPDDRSHHHVSAAARRLFRPQYQQSISRELDQAAGVAAHPPSNPSCEQCPSLDASNMYGYPGAPQAQTPAEQRTKQAQSHAENERETETTAQRDFRTYHAPPLETEVSKSMPLLGTPFCATGPYLATPSPRMLPQEITSNPKYHLGMANGAVGNMQGWARRASAIGIPTGLSINTTHLAPPEDRGANPSPTSASTTGSSTRPGSRRSREEMVGNFVCGYCKAGFLSQGELTHHLRSHTPYMSRQHVCLVCEKRFQYKKDLGRHAPKHDPNRKKYYCSFQGCKYFTKGFGRQDHLDRHLATQHRVDTPQQASHRSF</sequence>
<reference evidence="11 12" key="2">
    <citation type="journal article" date="2012" name="PLoS Pathog.">
        <title>Diverse lifestyles and strategies of plant pathogenesis encoded in the genomes of eighteen Dothideomycetes fungi.</title>
        <authorList>
            <person name="Ohm R.A."/>
            <person name="Feau N."/>
            <person name="Henrissat B."/>
            <person name="Schoch C.L."/>
            <person name="Horwitz B.A."/>
            <person name="Barry K.W."/>
            <person name="Condon B.J."/>
            <person name="Copeland A.C."/>
            <person name="Dhillon B."/>
            <person name="Glaser F."/>
            <person name="Hesse C.N."/>
            <person name="Kosti I."/>
            <person name="LaButti K."/>
            <person name="Lindquist E.A."/>
            <person name="Lucas S."/>
            <person name="Salamov A.A."/>
            <person name="Bradshaw R.E."/>
            <person name="Ciuffetti L."/>
            <person name="Hamelin R.C."/>
            <person name="Kema G.H.J."/>
            <person name="Lawrence C."/>
            <person name="Scott J.A."/>
            <person name="Spatafora J.W."/>
            <person name="Turgeon B.G."/>
            <person name="de Wit P.J.G.M."/>
            <person name="Zhong S."/>
            <person name="Goodwin S.B."/>
            <person name="Grigoriev I.V."/>
        </authorList>
    </citation>
    <scope>NUCLEOTIDE SEQUENCE [LARGE SCALE GENOMIC DNA]</scope>
    <source>
        <strain evidence="12">NZE10 / CBS 128990</strain>
    </source>
</reference>
<dbReference type="EMBL" id="KB446547">
    <property type="protein sequence ID" value="EME38468.1"/>
    <property type="molecule type" value="Genomic_DNA"/>
</dbReference>
<keyword evidence="4 7" id="KW-0863">Zinc-finger</keyword>
<feature type="compositionally biased region" description="Basic and acidic residues" evidence="8">
    <location>
        <begin position="216"/>
        <end position="232"/>
    </location>
</feature>
<evidence type="ECO:0000256" key="5">
    <source>
        <dbReference type="ARBA" id="ARBA00022833"/>
    </source>
</evidence>
<dbReference type="InterPro" id="IPR050331">
    <property type="entry name" value="Zinc_finger"/>
</dbReference>
<name>N1PCC9_DOTSN</name>
<protein>
    <recommendedName>
        <fullName evidence="10">C2H2-type domain-containing protein</fullName>
    </recommendedName>
</protein>
<reference evidence="12" key="1">
    <citation type="journal article" date="2012" name="PLoS Genet.">
        <title>The genomes of the fungal plant pathogens Cladosporium fulvum and Dothistroma septosporum reveal adaptation to different hosts and lifestyles but also signatures of common ancestry.</title>
        <authorList>
            <person name="de Wit P.J.G.M."/>
            <person name="van der Burgt A."/>
            <person name="Oekmen B."/>
            <person name="Stergiopoulos I."/>
            <person name="Abd-Elsalam K.A."/>
            <person name="Aerts A.L."/>
            <person name="Bahkali A.H."/>
            <person name="Beenen H.G."/>
            <person name="Chettri P."/>
            <person name="Cox M.P."/>
            <person name="Datema E."/>
            <person name="de Vries R.P."/>
            <person name="Dhillon B."/>
            <person name="Ganley A.R."/>
            <person name="Griffiths S.A."/>
            <person name="Guo Y."/>
            <person name="Hamelin R.C."/>
            <person name="Henrissat B."/>
            <person name="Kabir M.S."/>
            <person name="Jashni M.K."/>
            <person name="Kema G."/>
            <person name="Klaubauf S."/>
            <person name="Lapidus A."/>
            <person name="Levasseur A."/>
            <person name="Lindquist E."/>
            <person name="Mehrabi R."/>
            <person name="Ohm R.A."/>
            <person name="Owen T.J."/>
            <person name="Salamov A."/>
            <person name="Schwelm A."/>
            <person name="Schijlen E."/>
            <person name="Sun H."/>
            <person name="van den Burg H.A."/>
            <person name="van Ham R.C.H.J."/>
            <person name="Zhang S."/>
            <person name="Goodwin S.B."/>
            <person name="Grigoriev I.V."/>
            <person name="Collemare J."/>
            <person name="Bradshaw R.E."/>
        </authorList>
    </citation>
    <scope>NUCLEOTIDE SEQUENCE [LARGE SCALE GENOMIC DNA]</scope>
    <source>
        <strain evidence="12">NZE10 / CBS 128990</strain>
    </source>
</reference>
<feature type="compositionally biased region" description="Low complexity" evidence="8">
    <location>
        <begin position="323"/>
        <end position="337"/>
    </location>
</feature>
<evidence type="ECO:0000256" key="2">
    <source>
        <dbReference type="ARBA" id="ARBA00022723"/>
    </source>
</evidence>
<dbReference type="GO" id="GO:0005634">
    <property type="term" value="C:nucleus"/>
    <property type="evidence" value="ECO:0007669"/>
    <property type="project" value="UniProtKB-SubCell"/>
</dbReference>
<evidence type="ECO:0000313" key="11">
    <source>
        <dbReference type="EMBL" id="EME38468.1"/>
    </source>
</evidence>
<feature type="region of interest" description="Disordered" evidence="8">
    <location>
        <begin position="165"/>
        <end position="232"/>
    </location>
</feature>
<keyword evidence="9" id="KW-0732">Signal</keyword>
<dbReference type="PANTHER" id="PTHR16515:SF49">
    <property type="entry name" value="GASTRULA ZINC FINGER PROTEIN XLCGF49.1-LIKE-RELATED"/>
    <property type="match status" value="1"/>
</dbReference>
<feature type="compositionally biased region" description="Polar residues" evidence="8">
    <location>
        <begin position="200"/>
        <end position="215"/>
    </location>
</feature>
<dbReference type="PANTHER" id="PTHR16515">
    <property type="entry name" value="PR DOMAIN ZINC FINGER PROTEIN"/>
    <property type="match status" value="1"/>
</dbReference>
<dbReference type="PROSITE" id="PS50157">
    <property type="entry name" value="ZINC_FINGER_C2H2_2"/>
    <property type="match status" value="2"/>
</dbReference>
<dbReference type="InterPro" id="IPR013087">
    <property type="entry name" value="Znf_C2H2_type"/>
</dbReference>
<evidence type="ECO:0000256" key="4">
    <source>
        <dbReference type="ARBA" id="ARBA00022771"/>
    </source>
</evidence>
<keyword evidence="3" id="KW-0677">Repeat</keyword>
<evidence type="ECO:0000256" key="9">
    <source>
        <dbReference type="SAM" id="SignalP"/>
    </source>
</evidence>
<dbReference type="HOGENOM" id="CLU_608344_0_0_1"/>
<gene>
    <name evidence="11" type="ORF">DOTSEDRAFT_75855</name>
</gene>
<dbReference type="SUPFAM" id="SSF57667">
    <property type="entry name" value="beta-beta-alpha zinc fingers"/>
    <property type="match status" value="1"/>
</dbReference>
<feature type="chain" id="PRO_5004109293" description="C2H2-type domain-containing protein" evidence="9">
    <location>
        <begin position="25"/>
        <end position="450"/>
    </location>
</feature>
<keyword evidence="5" id="KW-0862">Zinc</keyword>
<feature type="domain" description="C2H2-type" evidence="10">
    <location>
        <begin position="350"/>
        <end position="377"/>
    </location>
</feature>
<evidence type="ECO:0000256" key="7">
    <source>
        <dbReference type="PROSITE-ProRule" id="PRU00042"/>
    </source>
</evidence>
<feature type="region of interest" description="Disordered" evidence="8">
    <location>
        <begin position="69"/>
        <end position="95"/>
    </location>
</feature>
<dbReference type="SMART" id="SM00355">
    <property type="entry name" value="ZnF_C2H2"/>
    <property type="match status" value="3"/>
</dbReference>
<feature type="domain" description="C2H2-type" evidence="10">
    <location>
        <begin position="380"/>
        <end position="407"/>
    </location>
</feature>
<dbReference type="PROSITE" id="PS00028">
    <property type="entry name" value="ZINC_FINGER_C2H2_1"/>
    <property type="match status" value="2"/>
</dbReference>
<evidence type="ECO:0000313" key="12">
    <source>
        <dbReference type="Proteomes" id="UP000016933"/>
    </source>
</evidence>
<evidence type="ECO:0000256" key="1">
    <source>
        <dbReference type="ARBA" id="ARBA00004123"/>
    </source>
</evidence>
<organism evidence="11 12">
    <name type="scientific">Dothistroma septosporum (strain NZE10 / CBS 128990)</name>
    <name type="common">Red band needle blight fungus</name>
    <name type="synonym">Mycosphaerella pini</name>
    <dbReference type="NCBI Taxonomy" id="675120"/>
    <lineage>
        <taxon>Eukaryota</taxon>
        <taxon>Fungi</taxon>
        <taxon>Dikarya</taxon>
        <taxon>Ascomycota</taxon>
        <taxon>Pezizomycotina</taxon>
        <taxon>Dothideomycetes</taxon>
        <taxon>Dothideomycetidae</taxon>
        <taxon>Mycosphaerellales</taxon>
        <taxon>Mycosphaerellaceae</taxon>
        <taxon>Dothistroma</taxon>
    </lineage>
</organism>
<dbReference type="OMA" id="MQGWARR"/>
<dbReference type="GO" id="GO:0008270">
    <property type="term" value="F:zinc ion binding"/>
    <property type="evidence" value="ECO:0007669"/>
    <property type="project" value="UniProtKB-KW"/>
</dbReference>
<dbReference type="Proteomes" id="UP000016933">
    <property type="component" value="Unassembled WGS sequence"/>
</dbReference>
<dbReference type="Gene3D" id="3.30.160.60">
    <property type="entry name" value="Classic Zinc Finger"/>
    <property type="match status" value="2"/>
</dbReference>
<keyword evidence="12" id="KW-1185">Reference proteome</keyword>
<dbReference type="OrthoDB" id="3649706at2759"/>
<accession>N1PCC9</accession>
<evidence type="ECO:0000256" key="3">
    <source>
        <dbReference type="ARBA" id="ARBA00022737"/>
    </source>
</evidence>
<dbReference type="eggNOG" id="KOG1721">
    <property type="taxonomic scope" value="Eukaryota"/>
</dbReference>